<feature type="domain" description="C2H2-type" evidence="11">
    <location>
        <begin position="368"/>
        <end position="391"/>
    </location>
</feature>
<evidence type="ECO:0000256" key="4">
    <source>
        <dbReference type="ARBA" id="ARBA00022771"/>
    </source>
</evidence>
<keyword evidence="2" id="KW-0479">Metal-binding</keyword>
<evidence type="ECO:0000256" key="9">
    <source>
        <dbReference type="SAM" id="Coils"/>
    </source>
</evidence>
<dbReference type="Pfam" id="PF13912">
    <property type="entry name" value="zf-C2H2_6"/>
    <property type="match status" value="1"/>
</dbReference>
<feature type="compositionally biased region" description="Basic residues" evidence="10">
    <location>
        <begin position="206"/>
        <end position="220"/>
    </location>
</feature>
<feature type="domain" description="C2H2-type" evidence="11">
    <location>
        <begin position="597"/>
        <end position="625"/>
    </location>
</feature>
<evidence type="ECO:0000256" key="3">
    <source>
        <dbReference type="ARBA" id="ARBA00022737"/>
    </source>
</evidence>
<proteinExistence type="predicted"/>
<feature type="region of interest" description="Disordered" evidence="10">
    <location>
        <begin position="281"/>
        <end position="309"/>
    </location>
</feature>
<feature type="region of interest" description="Disordered" evidence="10">
    <location>
        <begin position="200"/>
        <end position="220"/>
    </location>
</feature>
<feature type="compositionally biased region" description="Polar residues" evidence="10">
    <location>
        <begin position="438"/>
        <end position="450"/>
    </location>
</feature>
<evidence type="ECO:0000256" key="7">
    <source>
        <dbReference type="ARBA" id="ARBA00023242"/>
    </source>
</evidence>
<feature type="domain" description="C2H2-type" evidence="11">
    <location>
        <begin position="540"/>
        <end position="567"/>
    </location>
</feature>
<keyword evidence="7" id="KW-0539">Nucleus</keyword>
<protein>
    <recommendedName>
        <fullName evidence="11">C2H2-type domain-containing protein</fullName>
    </recommendedName>
</protein>
<dbReference type="GO" id="GO:0003677">
    <property type="term" value="F:DNA binding"/>
    <property type="evidence" value="ECO:0007669"/>
    <property type="project" value="UniProtKB-KW"/>
</dbReference>
<evidence type="ECO:0000256" key="5">
    <source>
        <dbReference type="ARBA" id="ARBA00022833"/>
    </source>
</evidence>
<dbReference type="InterPro" id="IPR050331">
    <property type="entry name" value="Zinc_finger"/>
</dbReference>
<dbReference type="PANTHER" id="PTHR16515:SF49">
    <property type="entry name" value="GASTRULA ZINC FINGER PROTEIN XLCGF49.1-LIKE-RELATED"/>
    <property type="match status" value="1"/>
</dbReference>
<feature type="domain" description="C2H2-type" evidence="11">
    <location>
        <begin position="340"/>
        <end position="367"/>
    </location>
</feature>
<gene>
    <name evidence="12" type="ORF">AFUS01_LOCUS13259</name>
</gene>
<feature type="region of interest" description="Disordered" evidence="10">
    <location>
        <begin position="434"/>
        <end position="463"/>
    </location>
</feature>
<dbReference type="GO" id="GO:0008270">
    <property type="term" value="F:zinc ion binding"/>
    <property type="evidence" value="ECO:0007669"/>
    <property type="project" value="UniProtKB-KW"/>
</dbReference>
<dbReference type="InterPro" id="IPR013087">
    <property type="entry name" value="Znf_C2H2_type"/>
</dbReference>
<keyword evidence="13" id="KW-1185">Reference proteome</keyword>
<accession>A0A8J2KDU5</accession>
<keyword evidence="3" id="KW-0677">Repeat</keyword>
<dbReference type="AlphaFoldDB" id="A0A8J2KDU5"/>
<dbReference type="PROSITE" id="PS50157">
    <property type="entry name" value="ZINC_FINGER_C2H2_2"/>
    <property type="match status" value="7"/>
</dbReference>
<organism evidence="12 13">
    <name type="scientific">Allacma fusca</name>
    <dbReference type="NCBI Taxonomy" id="39272"/>
    <lineage>
        <taxon>Eukaryota</taxon>
        <taxon>Metazoa</taxon>
        <taxon>Ecdysozoa</taxon>
        <taxon>Arthropoda</taxon>
        <taxon>Hexapoda</taxon>
        <taxon>Collembola</taxon>
        <taxon>Symphypleona</taxon>
        <taxon>Sminthuridae</taxon>
        <taxon>Allacma</taxon>
    </lineage>
</organism>
<keyword evidence="9" id="KW-0175">Coiled coil</keyword>
<dbReference type="OrthoDB" id="6365676at2759"/>
<evidence type="ECO:0000313" key="12">
    <source>
        <dbReference type="EMBL" id="CAG7724224.1"/>
    </source>
</evidence>
<feature type="coiled-coil region" evidence="9">
    <location>
        <begin position="132"/>
        <end position="159"/>
    </location>
</feature>
<dbReference type="SMART" id="SM00355">
    <property type="entry name" value="ZnF_C2H2"/>
    <property type="match status" value="7"/>
</dbReference>
<dbReference type="FunFam" id="3.30.160.60:FF:000446">
    <property type="entry name" value="Zinc finger protein"/>
    <property type="match status" value="2"/>
</dbReference>
<dbReference type="PROSITE" id="PS00028">
    <property type="entry name" value="ZINC_FINGER_C2H2_1"/>
    <property type="match status" value="7"/>
</dbReference>
<comment type="subcellular location">
    <subcellularLocation>
        <location evidence="1">Nucleus</location>
    </subcellularLocation>
</comment>
<reference evidence="12" key="1">
    <citation type="submission" date="2021-06" db="EMBL/GenBank/DDBJ databases">
        <authorList>
            <person name="Hodson N. C."/>
            <person name="Mongue J. A."/>
            <person name="Jaron S. K."/>
        </authorList>
    </citation>
    <scope>NUCLEOTIDE SEQUENCE</scope>
</reference>
<evidence type="ECO:0000259" key="11">
    <source>
        <dbReference type="PROSITE" id="PS50157"/>
    </source>
</evidence>
<feature type="domain" description="C2H2-type" evidence="11">
    <location>
        <begin position="482"/>
        <end position="511"/>
    </location>
</feature>
<comment type="caution">
    <text evidence="12">The sequence shown here is derived from an EMBL/GenBank/DDBJ whole genome shotgun (WGS) entry which is preliminary data.</text>
</comment>
<keyword evidence="4 8" id="KW-0863">Zinc-finger</keyword>
<name>A0A8J2KDU5_9HEXA</name>
<evidence type="ECO:0000256" key="6">
    <source>
        <dbReference type="ARBA" id="ARBA00023125"/>
    </source>
</evidence>
<dbReference type="EMBL" id="CAJVCH010107179">
    <property type="protein sequence ID" value="CAG7724224.1"/>
    <property type="molecule type" value="Genomic_DNA"/>
</dbReference>
<feature type="compositionally biased region" description="Basic and acidic residues" evidence="10">
    <location>
        <begin position="453"/>
        <end position="463"/>
    </location>
</feature>
<evidence type="ECO:0000313" key="13">
    <source>
        <dbReference type="Proteomes" id="UP000708208"/>
    </source>
</evidence>
<feature type="compositionally biased region" description="Acidic residues" evidence="10">
    <location>
        <begin position="281"/>
        <end position="297"/>
    </location>
</feature>
<dbReference type="Proteomes" id="UP000708208">
    <property type="component" value="Unassembled WGS sequence"/>
</dbReference>
<dbReference type="PANTHER" id="PTHR16515">
    <property type="entry name" value="PR DOMAIN ZINC FINGER PROTEIN"/>
    <property type="match status" value="1"/>
</dbReference>
<feature type="domain" description="C2H2-type" evidence="11">
    <location>
        <begin position="511"/>
        <end position="539"/>
    </location>
</feature>
<dbReference type="Pfam" id="PF00096">
    <property type="entry name" value="zf-C2H2"/>
    <property type="match status" value="2"/>
</dbReference>
<feature type="domain" description="C2H2-type" evidence="11">
    <location>
        <begin position="568"/>
        <end position="596"/>
    </location>
</feature>
<sequence>MEEEVQSNNIEYSITYTMDEDGKVNPQPELQELKDIKLFTTIILNESCEQHDGAEPGTTTTIITVSAESSGPCLLCEKPVMLGLNSPDNVDLLKIMCKTMNFPQIEPLLAQMNLSVSNSHFCEDCSKAILDSADILIQMKMLEENLEQLRNHLKRSVTNCVHNLSTSPSAGDEELTVGPFIRKLFAQCWSDCSVDVVRIQPDHPGKKGRSVKGRRQQRKAKTSMIKLATAILARKNLNAEQENNLGDSDLATSDARAVPKKRRRKINPLVEKLLKACPEDEETIPNGDTLEDPDFFEPSEHEPEGESTSIDVLKKRRSAKRKLKPSVIAEFKKRNENKPFKCDECGKGYGSQKFFEAHVKTHTGELPFPCEHCDKKFSLRTYLLNHNRITHNIANRLNNGSSKHCIYCGVDFLLLNPIQSDLLDVPALDQSGEMGSHSVVSSETPESDSLNWAEEKKRRDHMRKCPENPRLKYKDIPTSSKIPCDQCSKTFVTLHALRCHIVAIHHKGFKLYCEVCGAGFLIPAALKRHIETVHTTEKKFACEFCELRFKTRFQLIYHRRRHTGQLPFTCEICGKSFPTSDKLKLHSTSVHVEEKKFPCPECGKLFKSTHYVNNHIYSTHKRARKSRSTKKPVPVVITTTANPVITSSEPDCPGPGDIITEPVTIEIADSGTVSVEFEHAELYFTC</sequence>
<evidence type="ECO:0000256" key="8">
    <source>
        <dbReference type="PROSITE-ProRule" id="PRU00042"/>
    </source>
</evidence>
<evidence type="ECO:0000256" key="10">
    <source>
        <dbReference type="SAM" id="MobiDB-lite"/>
    </source>
</evidence>
<dbReference type="GO" id="GO:0005634">
    <property type="term" value="C:nucleus"/>
    <property type="evidence" value="ECO:0007669"/>
    <property type="project" value="UniProtKB-SubCell"/>
</dbReference>
<keyword evidence="6" id="KW-0238">DNA-binding</keyword>
<keyword evidence="5" id="KW-0862">Zinc</keyword>
<evidence type="ECO:0000256" key="2">
    <source>
        <dbReference type="ARBA" id="ARBA00022723"/>
    </source>
</evidence>
<evidence type="ECO:0000256" key="1">
    <source>
        <dbReference type="ARBA" id="ARBA00004123"/>
    </source>
</evidence>
<dbReference type="GO" id="GO:0010468">
    <property type="term" value="P:regulation of gene expression"/>
    <property type="evidence" value="ECO:0007669"/>
    <property type="project" value="TreeGrafter"/>
</dbReference>